<dbReference type="InterPro" id="IPR024455">
    <property type="entry name" value="Phage_capsid"/>
</dbReference>
<dbReference type="RefSeq" id="WP_121594897.1">
    <property type="nucleotide sequence ID" value="NZ_RCHD01000051.1"/>
</dbReference>
<dbReference type="EMBL" id="RCHD01000051">
    <property type="protein sequence ID" value="RLL30731.1"/>
    <property type="molecule type" value="Genomic_DNA"/>
</dbReference>
<dbReference type="InterPro" id="IPR054612">
    <property type="entry name" value="Phage_capsid-like_C"/>
</dbReference>
<keyword evidence="2" id="KW-0175">Coiled coil</keyword>
<organism evidence="4 5">
    <name type="scientific">Acinetobacter cumulans</name>
    <dbReference type="NCBI Taxonomy" id="2136182"/>
    <lineage>
        <taxon>Bacteria</taxon>
        <taxon>Pseudomonadati</taxon>
        <taxon>Pseudomonadota</taxon>
        <taxon>Gammaproteobacteria</taxon>
        <taxon>Moraxellales</taxon>
        <taxon>Moraxellaceae</taxon>
        <taxon>Acinetobacter</taxon>
    </lineage>
</organism>
<dbReference type="Gene3D" id="3.30.2400.10">
    <property type="entry name" value="Major capsid protein gp5"/>
    <property type="match status" value="1"/>
</dbReference>
<sequence length="400" mass="43991">MAIEKKDIDEVAKDIKGAFDDFKKANDKELDGIKAEKTKLSEQVDTLNAKLTELDNLKSELEKELKVAKRPGAVDRKEADEHKAAFGQFIRKGNEDGLAELQQKAVQVGVSEDGGYAAPPELDQSLLEILRKDNVMREECGSIIISASGYKKLVNVGGASSGWVGETEERDETNSPKLKEIQAAMGEIYAKPKATQQSLDDMFFDVEQWLAGEVAIEFAEKEAAAFLTGDGVKKPKGILANTLSTAGDKTRAFGQLQKFVSGTNASFTYDDLLNLIYGTRKGYRNGAKFMMNALTMLHVRKMKDLEGNYIWQPSVQLDQPSTLLGYGIAENEDMPDVAADANAVMFGNFKRGYAVVDRLGTNVLRDPYSSKPFIEFYTTKRVGGMLLDSNAIKVLTLKAP</sequence>
<comment type="subcellular location">
    <subcellularLocation>
        <location evidence="1">Virion</location>
    </subcellularLocation>
</comment>
<reference evidence="4 5" key="1">
    <citation type="submission" date="2018-09" db="EMBL/GenBank/DDBJ databases">
        <title>The draft genome of Acinetobacter sp. strains.</title>
        <authorList>
            <person name="Qin J."/>
            <person name="Feng Y."/>
            <person name="Zong Z."/>
        </authorList>
    </citation>
    <scope>NUCLEOTIDE SEQUENCE [LARGE SCALE GENOMIC DNA]</scope>
    <source>
        <strain evidence="4 5">WCHAc060003</strain>
    </source>
</reference>
<evidence type="ECO:0000313" key="4">
    <source>
        <dbReference type="EMBL" id="RLL30731.1"/>
    </source>
</evidence>
<proteinExistence type="predicted"/>
<dbReference type="Pfam" id="PF05065">
    <property type="entry name" value="Phage_capsid"/>
    <property type="match status" value="1"/>
</dbReference>
<evidence type="ECO:0000256" key="1">
    <source>
        <dbReference type="ARBA" id="ARBA00004328"/>
    </source>
</evidence>
<dbReference type="SUPFAM" id="SSF56563">
    <property type="entry name" value="Major capsid protein gp5"/>
    <property type="match status" value="1"/>
</dbReference>
<accession>A0A498D7M9</accession>
<evidence type="ECO:0000256" key="2">
    <source>
        <dbReference type="SAM" id="Coils"/>
    </source>
</evidence>
<feature type="domain" description="Phage capsid-like C-terminal" evidence="3">
    <location>
        <begin position="114"/>
        <end position="396"/>
    </location>
</feature>
<dbReference type="AlphaFoldDB" id="A0A498D7M9"/>
<name>A0A498D7M9_9GAMM</name>
<comment type="caution">
    <text evidence="4">The sequence shown here is derived from an EMBL/GenBank/DDBJ whole genome shotgun (WGS) entry which is preliminary data.</text>
</comment>
<dbReference type="Proteomes" id="UP000267166">
    <property type="component" value="Unassembled WGS sequence"/>
</dbReference>
<protein>
    <submittedName>
        <fullName evidence="4">Phage major capsid protein</fullName>
    </submittedName>
</protein>
<dbReference type="NCBIfam" id="TIGR01554">
    <property type="entry name" value="major_cap_HK97"/>
    <property type="match status" value="1"/>
</dbReference>
<gene>
    <name evidence="4" type="ORF">D9K80_15605</name>
</gene>
<evidence type="ECO:0000259" key="3">
    <source>
        <dbReference type="Pfam" id="PF05065"/>
    </source>
</evidence>
<evidence type="ECO:0000313" key="5">
    <source>
        <dbReference type="Proteomes" id="UP000267166"/>
    </source>
</evidence>
<dbReference type="Gene3D" id="3.30.2320.10">
    <property type="entry name" value="hypothetical protein PF0899 domain"/>
    <property type="match status" value="1"/>
</dbReference>
<feature type="coiled-coil region" evidence="2">
    <location>
        <begin position="30"/>
        <end position="67"/>
    </location>
</feature>